<organism evidence="2 3">
    <name type="scientific">Floridaenema aerugineum BLCC-F46</name>
    <dbReference type="NCBI Taxonomy" id="3153654"/>
    <lineage>
        <taxon>Bacteria</taxon>
        <taxon>Bacillati</taxon>
        <taxon>Cyanobacteriota</taxon>
        <taxon>Cyanophyceae</taxon>
        <taxon>Oscillatoriophycideae</taxon>
        <taxon>Aerosakkonematales</taxon>
        <taxon>Aerosakkonemataceae</taxon>
        <taxon>Floridanema</taxon>
        <taxon>Floridanema aerugineum</taxon>
    </lineage>
</organism>
<comment type="caution">
    <text evidence="2">The sequence shown here is derived from an EMBL/GenBank/DDBJ whole genome shotgun (WGS) entry which is preliminary data.</text>
</comment>
<reference evidence="2 3" key="1">
    <citation type="submission" date="2024-09" db="EMBL/GenBank/DDBJ databases">
        <title>Floridaenema gen nov. (Aerosakkonemataceae, Aerosakkonematales ord. nov., Cyanobacteria) from benthic tropical and subtropical fresh waters, with the description of four new species.</title>
        <authorList>
            <person name="Moretto J.A."/>
            <person name="Berthold D.E."/>
            <person name="Lefler F.W."/>
            <person name="Huang I.-S."/>
            <person name="Laughinghouse H. IV."/>
        </authorList>
    </citation>
    <scope>NUCLEOTIDE SEQUENCE [LARGE SCALE GENOMIC DNA]</scope>
    <source>
        <strain evidence="2 3">BLCC-F46</strain>
    </source>
</reference>
<dbReference type="EMBL" id="JBHFNQ010000065">
    <property type="protein sequence ID" value="MFB2877010.1"/>
    <property type="molecule type" value="Genomic_DNA"/>
</dbReference>
<name>A0ABV4X2K0_9CYAN</name>
<dbReference type="InterPro" id="IPR053844">
    <property type="entry name" value="AH_C"/>
</dbReference>
<keyword evidence="3" id="KW-1185">Reference proteome</keyword>
<evidence type="ECO:0000313" key="2">
    <source>
        <dbReference type="EMBL" id="MFB2877010.1"/>
    </source>
</evidence>
<accession>A0ABV4X2K0</accession>
<dbReference type="RefSeq" id="WP_413270121.1">
    <property type="nucleotide sequence ID" value="NZ_JBHFNQ010000065.1"/>
</dbReference>
<dbReference type="Pfam" id="PF21986">
    <property type="entry name" value="AH_C"/>
    <property type="match status" value="1"/>
</dbReference>
<dbReference type="Gene3D" id="3.10.490.10">
    <property type="entry name" value="Gamma-glutamyl cyclotransferase-like"/>
    <property type="match status" value="1"/>
</dbReference>
<sequence>MDNILLAVNGTLMRGLELNSNLLAVGATFVREAFTEPNYRLWSIDDRHPAMIRVSSGGSAIAIEVWAVPTIGIPTILLQEPPGLCIGKVRLTDGEEVLGVLGEPIICQGKREITHWGNWRTYIANISHNKT</sequence>
<feature type="domain" description="Allophanate hydrolase C-terminal" evidence="1">
    <location>
        <begin position="5"/>
        <end position="124"/>
    </location>
</feature>
<gene>
    <name evidence="2" type="ORF">ACE1CC_08945</name>
</gene>
<evidence type="ECO:0000259" key="1">
    <source>
        <dbReference type="Pfam" id="PF21986"/>
    </source>
</evidence>
<proteinExistence type="predicted"/>
<dbReference type="Proteomes" id="UP001576774">
    <property type="component" value="Unassembled WGS sequence"/>
</dbReference>
<evidence type="ECO:0000313" key="3">
    <source>
        <dbReference type="Proteomes" id="UP001576774"/>
    </source>
</evidence>
<protein>
    <submittedName>
        <fullName evidence="2">Glutamyl-tRNA amidotransferase</fullName>
    </submittedName>
</protein>